<organism evidence="2 3">
    <name type="scientific">Ajellomyces capsulatus</name>
    <name type="common">Darling's disease fungus</name>
    <name type="synonym">Histoplasma capsulatum</name>
    <dbReference type="NCBI Taxonomy" id="5037"/>
    <lineage>
        <taxon>Eukaryota</taxon>
        <taxon>Fungi</taxon>
        <taxon>Dikarya</taxon>
        <taxon>Ascomycota</taxon>
        <taxon>Pezizomycotina</taxon>
        <taxon>Eurotiomycetes</taxon>
        <taxon>Eurotiomycetidae</taxon>
        <taxon>Onygenales</taxon>
        <taxon>Ajellomycetaceae</taxon>
        <taxon>Histoplasma</taxon>
    </lineage>
</organism>
<evidence type="ECO:0000313" key="2">
    <source>
        <dbReference type="EMBL" id="KAG5293508.1"/>
    </source>
</evidence>
<dbReference type="OrthoDB" id="10400829at2759"/>
<dbReference type="Proteomes" id="UP000670092">
    <property type="component" value="Unassembled WGS sequence"/>
</dbReference>
<proteinExistence type="predicted"/>
<dbReference type="AlphaFoldDB" id="A0A8H8CYM4"/>
<comment type="caution">
    <text evidence="2">The sequence shown here is derived from an EMBL/GenBank/DDBJ whole genome shotgun (WGS) entry which is preliminary data.</text>
</comment>
<reference evidence="2 3" key="1">
    <citation type="submission" date="2021-01" db="EMBL/GenBank/DDBJ databases">
        <title>Chromosome-level genome assembly of a human fungal pathogen reveals clustering of transcriptionally co-regulated genes.</title>
        <authorList>
            <person name="Voorhies M."/>
            <person name="Cohen S."/>
            <person name="Shea T.P."/>
            <person name="Petrus S."/>
            <person name="Munoz J.F."/>
            <person name="Poplawski S."/>
            <person name="Goldman W.E."/>
            <person name="Michael T."/>
            <person name="Cuomo C.A."/>
            <person name="Sil A."/>
            <person name="Beyhan S."/>
        </authorList>
    </citation>
    <scope>NUCLEOTIDE SEQUENCE [LARGE SCALE GENOMIC DNA]</scope>
    <source>
        <strain evidence="2 3">G184AR</strain>
    </source>
</reference>
<feature type="signal peptide" evidence="1">
    <location>
        <begin position="1"/>
        <end position="19"/>
    </location>
</feature>
<gene>
    <name evidence="2" type="ORF">I7I52_04847</name>
</gene>
<accession>A0A8H8CYM4</accession>
<keyword evidence="1" id="KW-0732">Signal</keyword>
<dbReference type="EMBL" id="JAEVHI010000004">
    <property type="protein sequence ID" value="KAG5293508.1"/>
    <property type="molecule type" value="Genomic_DNA"/>
</dbReference>
<name>A0A8H8CYM4_AJECA</name>
<evidence type="ECO:0000256" key="1">
    <source>
        <dbReference type="SAM" id="SignalP"/>
    </source>
</evidence>
<feature type="chain" id="PRO_5034252900" evidence="1">
    <location>
        <begin position="20"/>
        <end position="86"/>
    </location>
</feature>
<protein>
    <submittedName>
        <fullName evidence="2">Uncharacterized protein</fullName>
    </submittedName>
</protein>
<dbReference type="VEuPathDB" id="FungiDB:I7I52_04847"/>
<sequence>MKLSLALCGFSTLVSVVTSAAVATKRGLNESAEHDLHPHPPRYCAPTVTCYKDEDCWLRPECIAVAPDPLSIFCGTLFWPHSCYVW</sequence>
<evidence type="ECO:0000313" key="3">
    <source>
        <dbReference type="Proteomes" id="UP000670092"/>
    </source>
</evidence>